<dbReference type="InterPro" id="IPR014352">
    <property type="entry name" value="FERM/acyl-CoA-bd_prot_sf"/>
</dbReference>
<evidence type="ECO:0000256" key="5">
    <source>
        <dbReference type="ARBA" id="ARBA00022490"/>
    </source>
</evidence>
<dbReference type="FunFam" id="1.20.1420.10:FF:000002">
    <property type="entry name" value="Talin 2"/>
    <property type="match status" value="1"/>
</dbReference>
<dbReference type="FunFam" id="2.30.29.30:FF:000028">
    <property type="entry name" value="Talin 2"/>
    <property type="match status" value="1"/>
</dbReference>
<dbReference type="FunFam" id="3.10.20.90:FF:000066">
    <property type="entry name" value="Talin 1"/>
    <property type="match status" value="1"/>
</dbReference>
<dbReference type="FunFam" id="3.10.20.90:FF:000028">
    <property type="entry name" value="Talin 2"/>
    <property type="match status" value="1"/>
</dbReference>
<dbReference type="FunFam" id="1.20.120.230:FF:000004">
    <property type="entry name" value="Talin 2"/>
    <property type="match status" value="1"/>
</dbReference>
<dbReference type="InterPro" id="IPR029071">
    <property type="entry name" value="Ubiquitin-like_domsf"/>
</dbReference>
<evidence type="ECO:0000256" key="9">
    <source>
        <dbReference type="ARBA" id="ARBA00023212"/>
    </source>
</evidence>
<proteinExistence type="predicted"/>
<dbReference type="PROSITE" id="PS50057">
    <property type="entry name" value="FERM_3"/>
    <property type="match status" value="1"/>
</dbReference>
<dbReference type="Gene3D" id="3.10.20.90">
    <property type="entry name" value="Phosphatidylinositol 3-kinase Catalytic Subunit, Chain A, domain 1"/>
    <property type="match status" value="2"/>
</dbReference>
<dbReference type="SUPFAM" id="SSF50729">
    <property type="entry name" value="PH domain-like"/>
    <property type="match status" value="1"/>
</dbReference>
<dbReference type="GO" id="GO:0001726">
    <property type="term" value="C:ruffle"/>
    <property type="evidence" value="ECO:0007669"/>
    <property type="project" value="InterPro"/>
</dbReference>
<feature type="domain" description="FERM" evidence="11">
    <location>
        <begin position="88"/>
        <end position="407"/>
    </location>
</feature>
<dbReference type="GO" id="GO:0005856">
    <property type="term" value="C:cytoskeleton"/>
    <property type="evidence" value="ECO:0007669"/>
    <property type="project" value="UniProtKB-SubCell"/>
</dbReference>
<dbReference type="FunFam" id="1.20.1420.10:FF:000004">
    <property type="entry name" value="Talin 2"/>
    <property type="match status" value="1"/>
</dbReference>
<dbReference type="PANTHER" id="PTHR19981:SF34">
    <property type="entry name" value="TALIN-2"/>
    <property type="match status" value="1"/>
</dbReference>
<dbReference type="InterPro" id="IPR036476">
    <property type="entry name" value="Talin_cent_sf"/>
</dbReference>
<dbReference type="Gene3D" id="1.20.1420.10">
    <property type="entry name" value="Talin, central domain"/>
    <property type="match status" value="7"/>
</dbReference>
<evidence type="ECO:0000313" key="13">
    <source>
        <dbReference type="Proteomes" id="UP000515145"/>
    </source>
</evidence>
<dbReference type="Proteomes" id="UP000515145">
    <property type="component" value="Chromosome 19"/>
</dbReference>
<dbReference type="InterPro" id="IPR037438">
    <property type="entry name" value="Talin1/2-RS"/>
</dbReference>
<dbReference type="GO" id="GO:0005925">
    <property type="term" value="C:focal adhesion"/>
    <property type="evidence" value="ECO:0007669"/>
    <property type="project" value="UniProtKB-SubCell"/>
</dbReference>
<keyword evidence="6" id="KW-0597">Phosphoprotein</keyword>
<dbReference type="GO" id="GO:0030036">
    <property type="term" value="P:actin cytoskeleton organization"/>
    <property type="evidence" value="ECO:0007669"/>
    <property type="project" value="TreeGrafter"/>
</dbReference>
<sequence>MVALSLKICVRQCNVVKTMQFEPSTPVYDACRIIRERVPEAQTGQASDYGLFLSDDDPRKGIWLESGRTLDYYMLRNGDVLEYKKKQRPQKIKMLDGAVKTIMVDDSKTVGELLVTICSRIGITNYEEYSLIQEVTEDKKEDGMGTLKKDRTLLLRDERKMEKLKAKLHTDDDLNWLDHSRTFREQGVEESETLLLRRKFFYSDQNVDSRDPVQLNLLYVQARDDILNGSHPVSFDKACEFAGIQAQIQFGPHVEHKHKPGFLDLKEFLPKEYIKQRGAEKKIFQEHKNCGEMTEIEGKVKYVKLARSLQTYGVSFFLVKEKMKGKNKLVPRLLGITKESVMRVDEKTKDVVQEWPLTTVKRWAASPKSFTLDFGEYQESYYSVQTTEGEQISQLIAGYIDIILKKKQSKDRFGLEGDEESTMLEESVSPKKSTILQQQFNRVGRVEHGSVALPGIIRSGSIGGPDTFNMGTMPSAQQQITTGQMHRGHMPPLSLAQQALMGTINSSMQAVQKAQADLGHVDNLPPLGHDLASRVWVQNKVDESKHEIHSQVDAITAGTASVVNLTAGEPTETDYTAVGCAITTISSNLTEMSKGVKLLAALMDDEVGSGHRLMGAARMLAGAVSDLLRSVEPAAAEPRQTVLTAAGSIGQASGDLLRHMGEGETDEKFQDTLMNLAKAVANAAAMLVLKAKNVAQVAEDTILQNRVIAAATQCALSTSQLVACTKVVSPTISSPVCQEQLVEAGKLVDRSVETCVKACRSASDDSELLKQVGAAAGVVSQALSDLLQHVRHYASCGEPIGRYDQATDTIMNVTENIFTSMGDAGEMVRQARVLAQATSDLVNAMRSDAEAEVDVDNSKKLLAAAKLLADATARMVEAAKGAAAYPENEDQQQRLREAAEGLRVATNAAAQNAIKKKLVNRLEIAAKQAAAAATQTIAAAQNAAASNKNTVSHQHLVHSCKAVADSIPQLVQGMKCSQAQPEELGPQLALIMASQSFLQPGSKMVASAKSAVPTVAEQAAAMQLGQCAKNLATCLAELRTATQKAHEACGPLEIDSALKTVQTLKSELQDAKMSVIDGQLKPLPGETLEKCAQDLGSTSKAVGSSMAQLLTCAAQGNEHYTGVAARETALALRTLAQAARGVAASTKEPQASAAMLDSAQCVMEGSAMLIHEAHQALVHPGDAESQQRLAQVAKAVSHSLNNCVNCLPGQKDVDMALRSIGEASKKLLVDFLPPCSKTFQEAQTDLNHTAAELNHSAGEVVHSSRGTSSQLAAASGKFSQDFDEFLDAGIEMAGHTQSKEDQIQVIGNLKNISMASSKLLLAAKSLSVDPGAANAKNLLAVAARAVTESINQLITLCTQQAAGQKECDNALRELEAVRGLLDNPNEPVNDLSYFDCIESVMENSKVLGESMAGISQHCKTGDVMAFGESVGLASKALCGLTEAAGQASYLVGVSDPNSQSGHEGLVDPIHFARAHQAIQMACQNLVDPASSPSQVLSAATIVAKHTSALCNACRLASSKTSNPVARRQFVQSAKEVANTTANLVKTIKALDGDFSEENRNRCRAATTPLLEAVENLSTFANNPEFASIPAQISNEGSASQEPIVRSARSMLDSSTYLLETARSLVLNPKDPPTWSILAGHSRTVSDSIKSLITSIRDKAPGQRECDYSIDSINKCIRDIEQASLAAVGQTLPCRDDISMEALQEQLTSSVQEIGHLIDPVSTAARGEAAQLGHKVTQLASYFDPLIVASVGLASKLHDHQQQMTILDQTKTLSESALQMLYAAKEGGGNPKASHTHDAISEAAQLMKEAVDDIMVTLNEAASEGGMVGGMVESIAEAIGRLDDGTPPEPEGSFVDYQTTMVKFSKAIAITAQEMMTKSVTCPEELGGLASQVTVDYGQLAHQGRLAAATAEPEEVGFQIKTRVQELGHGCIYLVQKAGALQLSPTDSFSKRELIECARAVTEKVSLVLSALQAGNKGTQACITAASAVSGIIADLDTTIMFASAGTLNPENEESFADHRESILKTAKALVEDTKLLVAGAASTQEKLAQAAQSSAKTITQLTEVVKLGATSMGSEDPETQVVLINAVRDVAKALAELIGATKCAAGKPADDPSMYQLKSAAKVMVTNVTSLLKTVKAVEDEATRGTRALEAAIECIKQELTMFQSKDVPDKSTSPEEFTRMTKGITIATAKAVAAGNSAQQEDVIATANLSRKAISDMLATCKQAAYHPEVSEEVRMKALQYGSECTAGYINLLDQVLQVLQKPTPEQKQQLSVHSKHVAACVTELVQTAEAMKGSDCVDPEDPTVIAEIELLGAAASIEAAAKKLEQLKPRAKPKQADETLDFEEQILEAAKSIAAATSALVKSASAAQRELVAQGKVGSNVANAIDDGQWSQGLISAARMVAAATSNLCEAANASVQGHASEEKLISSAKQVAASTAQLLVACKVKADQDSEAMRRLQAAGNAVKRASDNLVKAAQKAAFDKTEDDSVVVKTKFVGGIAQIIAAQEEMLRKERELEEARKKLAQIRQQQYKFLPSELREDEG</sequence>
<dbReference type="GO" id="GO:0005886">
    <property type="term" value="C:plasma membrane"/>
    <property type="evidence" value="ECO:0007669"/>
    <property type="project" value="UniProtKB-SubCell"/>
</dbReference>
<dbReference type="CDD" id="cd10569">
    <property type="entry name" value="FERM_C_Talin"/>
    <property type="match status" value="1"/>
</dbReference>
<keyword evidence="9" id="KW-0206">Cytoskeleton</keyword>
<dbReference type="CDD" id="cd14473">
    <property type="entry name" value="FERM_B-lobe"/>
    <property type="match status" value="1"/>
</dbReference>
<name>A0A6P7KBF8_9TELE</name>
<dbReference type="InterPro" id="IPR035963">
    <property type="entry name" value="FERM_2"/>
</dbReference>
<dbReference type="SMART" id="SM00307">
    <property type="entry name" value="ILWEQ"/>
    <property type="match status" value="1"/>
</dbReference>
<dbReference type="InterPro" id="IPR002558">
    <property type="entry name" value="ILWEQ_dom"/>
</dbReference>
<dbReference type="SMART" id="SM00295">
    <property type="entry name" value="B41"/>
    <property type="match status" value="1"/>
</dbReference>
<dbReference type="InterPro" id="IPR015009">
    <property type="entry name" value="Vinculin-bd_dom"/>
</dbReference>
<dbReference type="FunFam" id="1.20.1410.10:FF:000001">
    <property type="entry name" value="Talin 2"/>
    <property type="match status" value="1"/>
</dbReference>
<dbReference type="InterPro" id="IPR019748">
    <property type="entry name" value="FERM_central"/>
</dbReference>
<feature type="domain" description="I/LWEQ" evidence="12">
    <location>
        <begin position="2296"/>
        <end position="2535"/>
    </location>
</feature>
<dbReference type="InParanoid" id="A0A6P7KBF8"/>
<keyword evidence="4" id="KW-1003">Cell membrane</keyword>
<keyword evidence="10" id="KW-0175">Coiled coil</keyword>
<dbReference type="Pfam" id="PF25177">
    <property type="entry name" value="Talin_VBS2"/>
    <property type="match status" value="1"/>
</dbReference>
<dbReference type="InterPro" id="IPR011993">
    <property type="entry name" value="PH-like_dom_sf"/>
</dbReference>
<evidence type="ECO:0000256" key="8">
    <source>
        <dbReference type="ARBA" id="ARBA00023136"/>
    </source>
</evidence>
<evidence type="ECO:0000256" key="1">
    <source>
        <dbReference type="ARBA" id="ARBA00004245"/>
    </source>
</evidence>
<dbReference type="GO" id="GO:0005178">
    <property type="term" value="F:integrin binding"/>
    <property type="evidence" value="ECO:0007669"/>
    <property type="project" value="TreeGrafter"/>
</dbReference>
<dbReference type="FunFam" id="1.20.1420.10:FF:000005">
    <property type="entry name" value="Talin 2"/>
    <property type="match status" value="1"/>
</dbReference>
<feature type="coiled-coil region" evidence="10">
    <location>
        <begin position="2503"/>
        <end position="2530"/>
    </location>
</feature>
<evidence type="ECO:0000256" key="7">
    <source>
        <dbReference type="ARBA" id="ARBA00022949"/>
    </source>
</evidence>
<dbReference type="Pfam" id="PF09141">
    <property type="entry name" value="Talin_middle"/>
    <property type="match status" value="1"/>
</dbReference>
<dbReference type="GO" id="GO:0051015">
    <property type="term" value="F:actin filament binding"/>
    <property type="evidence" value="ECO:0007669"/>
    <property type="project" value="InterPro"/>
</dbReference>
<dbReference type="SUPFAM" id="SSF47220">
    <property type="entry name" value="alpha-catenin/vinculin-like"/>
    <property type="match status" value="5"/>
</dbReference>
<dbReference type="FunFam" id="1.20.120.230:FF:000009">
    <property type="entry name" value="Talin 2"/>
    <property type="match status" value="1"/>
</dbReference>
<keyword evidence="13" id="KW-1185">Reference proteome</keyword>
<dbReference type="InterPro" id="IPR054060">
    <property type="entry name" value="TLN1-like_RS"/>
</dbReference>
<accession>A0A6P7KBF8</accession>
<dbReference type="Pfam" id="PF02174">
    <property type="entry name" value="IRS"/>
    <property type="match status" value="1"/>
</dbReference>
<dbReference type="Gene3D" id="1.20.80.10">
    <property type="match status" value="1"/>
</dbReference>
<dbReference type="InterPro" id="IPR032425">
    <property type="entry name" value="FERM_f0"/>
</dbReference>
<dbReference type="FunFam" id="1.20.80.10:FF:000007">
    <property type="entry name" value="Talin 2"/>
    <property type="match status" value="1"/>
</dbReference>
<dbReference type="FunFam" id="1.20.120.230:FF:000002">
    <property type="entry name" value="Talin 2"/>
    <property type="match status" value="1"/>
</dbReference>
<keyword evidence="5" id="KW-0963">Cytoplasm</keyword>
<dbReference type="InterPro" id="IPR057346">
    <property type="entry name" value="Talin1/2_VBS2"/>
</dbReference>
<organism evidence="13 14">
    <name type="scientific">Parambassis ranga</name>
    <name type="common">Indian glassy fish</name>
    <dbReference type="NCBI Taxonomy" id="210632"/>
    <lineage>
        <taxon>Eukaryota</taxon>
        <taxon>Metazoa</taxon>
        <taxon>Chordata</taxon>
        <taxon>Craniata</taxon>
        <taxon>Vertebrata</taxon>
        <taxon>Euteleostomi</taxon>
        <taxon>Actinopterygii</taxon>
        <taxon>Neopterygii</taxon>
        <taxon>Teleostei</taxon>
        <taxon>Neoteleostei</taxon>
        <taxon>Acanthomorphata</taxon>
        <taxon>Ovalentaria</taxon>
        <taxon>Ambassidae</taxon>
        <taxon>Parambassis</taxon>
    </lineage>
</organism>
<dbReference type="Gene3D" id="2.30.29.30">
    <property type="entry name" value="Pleckstrin-homology domain (PH domain)/Phosphotyrosine-binding domain (PTB)"/>
    <property type="match status" value="1"/>
</dbReference>
<keyword evidence="8" id="KW-0472">Membrane</keyword>
<dbReference type="Gene3D" id="1.20.120.230">
    <property type="entry name" value="Alpha-catenin/vinculin-like"/>
    <property type="match status" value="5"/>
</dbReference>
<dbReference type="FunFam" id="1.20.1420.10:FF:000007">
    <property type="entry name" value="Talin 2"/>
    <property type="match status" value="1"/>
</dbReference>
<dbReference type="Pfam" id="PF01608">
    <property type="entry name" value="I_LWEQ"/>
    <property type="match status" value="1"/>
</dbReference>
<protein>
    <submittedName>
        <fullName evidence="14">Talin-2</fullName>
    </submittedName>
</protein>
<dbReference type="RefSeq" id="XP_028286815.1">
    <property type="nucleotide sequence ID" value="XM_028431014.1"/>
</dbReference>
<dbReference type="Pfam" id="PF08913">
    <property type="entry name" value="VBS"/>
    <property type="match status" value="1"/>
</dbReference>
<dbReference type="SUPFAM" id="SSF109880">
    <property type="entry name" value="A middle domain of Talin 1"/>
    <property type="match status" value="1"/>
</dbReference>
<dbReference type="SUPFAM" id="SSF54236">
    <property type="entry name" value="Ubiquitin-like"/>
    <property type="match status" value="1"/>
</dbReference>
<dbReference type="Gene3D" id="1.20.1410.10">
    <property type="entry name" value="I/LWEQ domain"/>
    <property type="match status" value="1"/>
</dbReference>
<evidence type="ECO:0000313" key="14">
    <source>
        <dbReference type="RefSeq" id="XP_028286815.1"/>
    </source>
</evidence>
<comment type="subcellular location">
    <subcellularLocation>
        <location evidence="2">Cell junction</location>
        <location evidence="2">Focal adhesion</location>
    </subcellularLocation>
    <subcellularLocation>
        <location evidence="3">Cell membrane</location>
        <topology evidence="3">Peripheral membrane protein</topology>
        <orientation evidence="3">Cytoplasmic side</orientation>
    </subcellularLocation>
    <subcellularLocation>
        <location evidence="1">Cytoplasm</location>
        <location evidence="1">Cytoskeleton</location>
    </subcellularLocation>
</comment>
<evidence type="ECO:0000256" key="3">
    <source>
        <dbReference type="ARBA" id="ARBA00004413"/>
    </source>
</evidence>
<dbReference type="FunFam" id="1.20.1420.10:FF:000006">
    <property type="entry name" value="Talin 2"/>
    <property type="match status" value="1"/>
</dbReference>
<dbReference type="OrthoDB" id="10262320at2759"/>
<dbReference type="PANTHER" id="PTHR19981">
    <property type="entry name" value="TALIN"/>
    <property type="match status" value="1"/>
</dbReference>
<evidence type="ECO:0000259" key="11">
    <source>
        <dbReference type="PROSITE" id="PS50057"/>
    </source>
</evidence>
<dbReference type="Pfam" id="PF16511">
    <property type="entry name" value="FERM_f0"/>
    <property type="match status" value="1"/>
</dbReference>
<dbReference type="GO" id="GO:0034329">
    <property type="term" value="P:cell junction assembly"/>
    <property type="evidence" value="ECO:0007669"/>
    <property type="project" value="UniProtKB-ARBA"/>
</dbReference>
<dbReference type="CTD" id="100333114"/>
<dbReference type="InterPro" id="IPR054082">
    <property type="entry name" value="Talin_IBS2B"/>
</dbReference>
<dbReference type="Pfam" id="PF21692">
    <property type="entry name" value="Talin_R4"/>
    <property type="match status" value="1"/>
</dbReference>
<evidence type="ECO:0000256" key="6">
    <source>
        <dbReference type="ARBA" id="ARBA00022553"/>
    </source>
</evidence>
<dbReference type="InterPro" id="IPR000299">
    <property type="entry name" value="FERM_domain"/>
</dbReference>
<dbReference type="InterPro" id="IPR015224">
    <property type="entry name" value="Talin_cent"/>
</dbReference>
<evidence type="ECO:0000256" key="4">
    <source>
        <dbReference type="ARBA" id="ARBA00022475"/>
    </source>
</evidence>
<dbReference type="InterPro" id="IPR036723">
    <property type="entry name" value="Alpha-catenin/vinculin-like_sf"/>
</dbReference>
<evidence type="ECO:0000256" key="10">
    <source>
        <dbReference type="SAM" id="Coils"/>
    </source>
</evidence>
<dbReference type="InterPro" id="IPR002404">
    <property type="entry name" value="IRS_PTB"/>
</dbReference>
<evidence type="ECO:0000256" key="2">
    <source>
        <dbReference type="ARBA" id="ARBA00004246"/>
    </source>
</evidence>
<dbReference type="FunFam" id="1.20.120.230:FF:000003">
    <property type="entry name" value="Talin 2"/>
    <property type="match status" value="1"/>
</dbReference>
<dbReference type="Pfam" id="PF21896">
    <property type="entry name" value="Talin_IBS2B"/>
    <property type="match status" value="3"/>
</dbReference>
<dbReference type="GO" id="GO:0005200">
    <property type="term" value="F:structural constituent of cytoskeleton"/>
    <property type="evidence" value="ECO:0007669"/>
    <property type="project" value="InterPro"/>
</dbReference>
<dbReference type="GO" id="GO:0098609">
    <property type="term" value="P:cell-cell adhesion"/>
    <property type="evidence" value="ECO:0007669"/>
    <property type="project" value="TreeGrafter"/>
</dbReference>
<dbReference type="GO" id="GO:0005737">
    <property type="term" value="C:cytoplasm"/>
    <property type="evidence" value="ECO:0007669"/>
    <property type="project" value="TreeGrafter"/>
</dbReference>
<dbReference type="GeneID" id="114451975"/>
<dbReference type="InterPro" id="IPR049108">
    <property type="entry name" value="Talin_R4"/>
</dbReference>
<keyword evidence="7" id="KW-0965">Cell junction</keyword>
<dbReference type="PROSITE" id="PS50945">
    <property type="entry name" value="I_LWEQ"/>
    <property type="match status" value="1"/>
</dbReference>
<dbReference type="SMART" id="SM01244">
    <property type="entry name" value="IRS"/>
    <property type="match status" value="1"/>
</dbReference>
<dbReference type="Pfam" id="PF21865">
    <property type="entry name" value="TLN1-like_RS"/>
    <property type="match status" value="3"/>
</dbReference>
<dbReference type="InterPro" id="IPR019749">
    <property type="entry name" value="Band_41_domain"/>
</dbReference>
<dbReference type="SUPFAM" id="SSF47031">
    <property type="entry name" value="Second domain of FERM"/>
    <property type="match status" value="1"/>
</dbReference>
<dbReference type="FunFam" id="1.20.120.230:FF:000005">
    <property type="entry name" value="Talin 1"/>
    <property type="match status" value="1"/>
</dbReference>
<gene>
    <name evidence="14" type="primary">tln2b</name>
</gene>
<dbReference type="SUPFAM" id="SSF109885">
    <property type="entry name" value="I/LWEQ domain"/>
    <property type="match status" value="4"/>
</dbReference>
<reference evidence="14" key="1">
    <citation type="submission" date="2025-08" db="UniProtKB">
        <authorList>
            <consortium name="RefSeq"/>
        </authorList>
    </citation>
    <scope>IDENTIFICATION</scope>
</reference>
<dbReference type="InterPro" id="IPR035964">
    <property type="entry name" value="I/LWEQ_dom_sf"/>
</dbReference>
<evidence type="ECO:0000259" key="12">
    <source>
        <dbReference type="PROSITE" id="PS50945"/>
    </source>
</evidence>
<dbReference type="CDD" id="cd12150">
    <property type="entry name" value="talin-RS"/>
    <property type="match status" value="1"/>
</dbReference>
<dbReference type="FunFam" id="1.20.1420.10:FF:000001">
    <property type="entry name" value="Talin 2"/>
    <property type="match status" value="1"/>
</dbReference>